<accession>A0A494TCY2</accession>
<reference evidence="2 3" key="1">
    <citation type="submission" date="2018-09" db="EMBL/GenBank/DDBJ databases">
        <title>Sphingomonas peninsula sp. nov., isolated from fildes peninsula, Antarctic soil.</title>
        <authorList>
            <person name="Yingchao G."/>
        </authorList>
    </citation>
    <scope>NUCLEOTIDE SEQUENCE [LARGE SCALE GENOMIC DNA]</scope>
    <source>
        <strain evidence="2 3">YZ-8</strain>
        <plasmid evidence="2 3">unnamed1</plasmid>
    </source>
</reference>
<keyword evidence="2" id="KW-0614">Plasmid</keyword>
<dbReference type="Gene3D" id="3.10.450.50">
    <property type="match status" value="1"/>
</dbReference>
<dbReference type="Proteomes" id="UP000276254">
    <property type="component" value="Plasmid unnamed1"/>
</dbReference>
<organism evidence="2 3">
    <name type="scientific">Sphingomonas paeninsulae</name>
    <dbReference type="NCBI Taxonomy" id="2319844"/>
    <lineage>
        <taxon>Bacteria</taxon>
        <taxon>Pseudomonadati</taxon>
        <taxon>Pseudomonadota</taxon>
        <taxon>Alphaproteobacteria</taxon>
        <taxon>Sphingomonadales</taxon>
        <taxon>Sphingomonadaceae</taxon>
        <taxon>Sphingomonas</taxon>
    </lineage>
</organism>
<dbReference type="OrthoDB" id="7851780at2"/>
<geneLocation type="plasmid" evidence="2">
    <name>unnamed1</name>
</geneLocation>
<dbReference type="KEGG" id="spha:D3Y57_03795"/>
<keyword evidence="3" id="KW-1185">Reference proteome</keyword>
<proteinExistence type="predicted"/>
<dbReference type="Pfam" id="PF13577">
    <property type="entry name" value="SnoaL_4"/>
    <property type="match status" value="1"/>
</dbReference>
<dbReference type="RefSeq" id="WP_121151481.1">
    <property type="nucleotide sequence ID" value="NZ_CP032828.1"/>
</dbReference>
<sequence>MESSAASRLWEIEEIRRLKARYFRCVDTQDWIGLAALFTTDATMFFPESQDAPVNARDGIAFISGALRGGVSIHHGHMEEIEMTSPTSARGIWAMVDRIFWADASAGTLGLGGLRGSGHYRDEYRKITDRWLIQSFRLSRLRASTQPAPTSVI</sequence>
<dbReference type="AlphaFoldDB" id="A0A494TCY2"/>
<dbReference type="InterPro" id="IPR037401">
    <property type="entry name" value="SnoaL-like"/>
</dbReference>
<evidence type="ECO:0000259" key="1">
    <source>
        <dbReference type="Pfam" id="PF13577"/>
    </source>
</evidence>
<evidence type="ECO:0000313" key="3">
    <source>
        <dbReference type="Proteomes" id="UP000276254"/>
    </source>
</evidence>
<protein>
    <submittedName>
        <fullName evidence="2">Nuclear transport factor 2 family protein</fullName>
    </submittedName>
</protein>
<gene>
    <name evidence="2" type="ORF">D3Y57_03795</name>
</gene>
<name>A0A494TCY2_SPHPE</name>
<dbReference type="SUPFAM" id="SSF54427">
    <property type="entry name" value="NTF2-like"/>
    <property type="match status" value="1"/>
</dbReference>
<dbReference type="InterPro" id="IPR032710">
    <property type="entry name" value="NTF2-like_dom_sf"/>
</dbReference>
<dbReference type="EMBL" id="CP032828">
    <property type="protein sequence ID" value="AYJ85162.1"/>
    <property type="molecule type" value="Genomic_DNA"/>
</dbReference>
<evidence type="ECO:0000313" key="2">
    <source>
        <dbReference type="EMBL" id="AYJ85162.1"/>
    </source>
</evidence>
<feature type="domain" description="SnoaL-like" evidence="1">
    <location>
        <begin position="8"/>
        <end position="137"/>
    </location>
</feature>